<dbReference type="Proteomes" id="UP000522262">
    <property type="component" value="Unassembled WGS sequence"/>
</dbReference>
<feature type="compositionally biased region" description="Polar residues" evidence="3">
    <location>
        <begin position="674"/>
        <end position="685"/>
    </location>
</feature>
<dbReference type="EMBL" id="JAAOAM010000061">
    <property type="protein sequence ID" value="KAF5552312.1"/>
    <property type="molecule type" value="Genomic_DNA"/>
</dbReference>
<comment type="caution">
    <text evidence="5">The sequence shown here is derived from an EMBL/GenBank/DDBJ whole genome shotgun (WGS) entry which is preliminary data.</text>
</comment>
<dbReference type="GO" id="GO:0005096">
    <property type="term" value="F:GTPase activator activity"/>
    <property type="evidence" value="ECO:0007669"/>
    <property type="project" value="UniProtKB-KW"/>
</dbReference>
<keyword evidence="2" id="KW-0175">Coiled coil</keyword>
<sequence>MRPLQESLYVAPGSDNKIKPPLTRVPLRSSRWRETQSQGAHLGDLRRAVRYNGPESPCISGCRSLCWKTFLLSTAAEGLSWSQVLDDERKLYAEKRDHFLKYIKHPEALAELNIDPLTEDPSSPWNTIRQDEVVRAEIQQDVQRLPDEATYHEDQTQSAILDILFMYCKLNPERGGYRQGMHELLAPILHVIEQDAVDPTTLPEEIPLNDALIKTLDHSFIEHDAFVLFSKLMERAQSFYEVKDVIPAPGSSLRTPKFAEQSSAIVERSKFIHEVCLQKVDPELATHLTNIEILPQIFLIRWIRLLFSREFPFEQFLVLWDTIFAVDPTLELIDLICVAMLIRIRWDLLEADYSVCLQLLLKYPPPSGAHGPHTFVDDALYLRDHLSQPGGSSLIMKYTGKMPTLSSPPQTSRAGTPSFRGFNSFKHRGPGPRPQISSPSRFLQQQGGMEALFQGAAKGAKGVYERGEKLGINQAVRDAMGEIKRNLNEARSAPRSPQPLVNNQESARSLVALERRNQQLAAMLDETVDNLKAISASNLDDKAKSLELIEIAAAKVQFVKIYLDDSSMEVPVLQTPPPEDSPQEVAVAETTIIQPEPVSVASMEADISALQISESKESPESESARPPSSDRMDIVPHDDGKSANSLAPSRPAPVPTRSTLAQSSFSWMLEPDESGSSKASPTSNKSPPPQHKKKMSNSASRGKNAFLFGEVTESRNPVNSDEIFGLEPLKKLKNATDEENTKEILNATSVQDLMYLMDIAIYGEEGRYPNASPAYCFLENKTTVAIEYSQHCGTLDMLETSLWARFCVKLTQHCLNKSGTFFYESYPHLRYCSTIHDFLKEQGLGELSKCFLPQSNHLKVPDLRYRHPIGRLDPHPNDGRELSRAEQFPNRVALMKEIISSKGPLTLVWDEYFDQNSWESKLLSHGMVPVDDIDPQYQTWTIGTDVSLHQMSAWGGYKRLNGLEIISPVLRNTPECWEEVLDMVSILRNN</sequence>
<feature type="domain" description="Rab-GAP TBC" evidence="4">
    <location>
        <begin position="57"/>
        <end position="327"/>
    </location>
</feature>
<reference evidence="5 6" key="1">
    <citation type="submission" date="2020-05" db="EMBL/GenBank/DDBJ databases">
        <title>Identification and distribution of gene clusters putatively required for synthesis of sphingolipid metabolism inhibitors in phylogenetically diverse species of the filamentous fungus Fusarium.</title>
        <authorList>
            <person name="Kim H.-S."/>
            <person name="Busman M."/>
            <person name="Brown D.W."/>
            <person name="Divon H."/>
            <person name="Uhlig S."/>
            <person name="Proctor R.H."/>
        </authorList>
    </citation>
    <scope>NUCLEOTIDE SEQUENCE [LARGE SCALE GENOMIC DNA]</scope>
    <source>
        <strain evidence="5 6">NRRL 53147</strain>
    </source>
</reference>
<dbReference type="Pfam" id="PF00566">
    <property type="entry name" value="RabGAP-TBC"/>
    <property type="match status" value="1"/>
</dbReference>
<evidence type="ECO:0000313" key="5">
    <source>
        <dbReference type="EMBL" id="KAF5552312.1"/>
    </source>
</evidence>
<dbReference type="FunFam" id="1.10.472.80:FF:000038">
    <property type="entry name" value="TBC1 domain family member 5"/>
    <property type="match status" value="1"/>
</dbReference>
<dbReference type="SUPFAM" id="SSF47923">
    <property type="entry name" value="Ypt/Rab-GAP domain of gyp1p"/>
    <property type="match status" value="2"/>
</dbReference>
<dbReference type="SMART" id="SM00164">
    <property type="entry name" value="TBC"/>
    <property type="match status" value="1"/>
</dbReference>
<dbReference type="AlphaFoldDB" id="A0A8H5JBZ7"/>
<feature type="compositionally biased region" description="Basic and acidic residues" evidence="3">
    <location>
        <begin position="614"/>
        <end position="641"/>
    </location>
</feature>
<dbReference type="Gene3D" id="1.10.8.270">
    <property type="entry name" value="putative rabgap domain of human tbc1 domain family member 14 like domains"/>
    <property type="match status" value="1"/>
</dbReference>
<feature type="coiled-coil region" evidence="2">
    <location>
        <begin position="473"/>
        <end position="530"/>
    </location>
</feature>
<evidence type="ECO:0000256" key="3">
    <source>
        <dbReference type="SAM" id="MobiDB-lite"/>
    </source>
</evidence>
<name>A0A8H5JBZ7_9HYPO</name>
<dbReference type="PANTHER" id="PTHR22957">
    <property type="entry name" value="TBC1 DOMAIN FAMILY MEMBER GTPASE-ACTIVATING PROTEIN"/>
    <property type="match status" value="1"/>
</dbReference>
<organism evidence="5 6">
    <name type="scientific">Fusarium mexicanum</name>
    <dbReference type="NCBI Taxonomy" id="751941"/>
    <lineage>
        <taxon>Eukaryota</taxon>
        <taxon>Fungi</taxon>
        <taxon>Dikarya</taxon>
        <taxon>Ascomycota</taxon>
        <taxon>Pezizomycotina</taxon>
        <taxon>Sordariomycetes</taxon>
        <taxon>Hypocreomycetidae</taxon>
        <taxon>Hypocreales</taxon>
        <taxon>Nectriaceae</taxon>
        <taxon>Fusarium</taxon>
        <taxon>Fusarium fujikuroi species complex</taxon>
    </lineage>
</organism>
<dbReference type="FunFam" id="1.10.8.270:FF:000031">
    <property type="entry name" value="TBC1 domain family member 5"/>
    <property type="match status" value="1"/>
</dbReference>
<gene>
    <name evidence="5" type="ORF">FMEXI_2967</name>
</gene>
<proteinExistence type="predicted"/>
<evidence type="ECO:0000256" key="2">
    <source>
        <dbReference type="SAM" id="Coils"/>
    </source>
</evidence>
<protein>
    <submittedName>
        <fullName evidence="5">TBC1 domain-containing protein</fullName>
    </submittedName>
</protein>
<accession>A0A8H5JBZ7</accession>
<dbReference type="InterPro" id="IPR000195">
    <property type="entry name" value="Rab-GAP-TBC_dom"/>
</dbReference>
<keyword evidence="6" id="KW-1185">Reference proteome</keyword>
<dbReference type="InterPro" id="IPR035969">
    <property type="entry name" value="Rab-GAP_TBC_sf"/>
</dbReference>
<dbReference type="PROSITE" id="PS50086">
    <property type="entry name" value="TBC_RABGAP"/>
    <property type="match status" value="1"/>
</dbReference>
<feature type="region of interest" description="Disordered" evidence="3">
    <location>
        <begin position="611"/>
        <end position="700"/>
    </location>
</feature>
<keyword evidence="1" id="KW-0343">GTPase activation</keyword>
<dbReference type="PANTHER" id="PTHR22957:SF337">
    <property type="entry name" value="TBC1 DOMAIN FAMILY MEMBER 5"/>
    <property type="match status" value="1"/>
</dbReference>
<evidence type="ECO:0000256" key="1">
    <source>
        <dbReference type="ARBA" id="ARBA00022468"/>
    </source>
</evidence>
<evidence type="ECO:0000313" key="6">
    <source>
        <dbReference type="Proteomes" id="UP000522262"/>
    </source>
</evidence>
<dbReference type="Gene3D" id="1.10.472.80">
    <property type="entry name" value="Ypt/Rab-GAP domain of gyp1p, domain 3"/>
    <property type="match status" value="1"/>
</dbReference>
<evidence type="ECO:0000259" key="4">
    <source>
        <dbReference type="PROSITE" id="PS50086"/>
    </source>
</evidence>
<feature type="compositionally biased region" description="Polar residues" evidence="3">
    <location>
        <begin position="656"/>
        <end position="666"/>
    </location>
</feature>